<protein>
    <submittedName>
        <fullName evidence="6">tRNA (Adenine(37)-N6)-methyltransferase</fullName>
    </submittedName>
</protein>
<evidence type="ECO:0000313" key="7">
    <source>
        <dbReference type="Proteomes" id="UP001151699"/>
    </source>
</evidence>
<comment type="caution">
    <text evidence="6">The sequence shown here is derived from an EMBL/GenBank/DDBJ whole genome shotgun (WGS) entry which is preliminary data.</text>
</comment>
<dbReference type="PANTHER" id="PTHR12818">
    <property type="entry name" value="TRNA (ADENINE(37)-N6)-METHYLTRANSFERASE"/>
    <property type="match status" value="1"/>
</dbReference>
<evidence type="ECO:0000256" key="3">
    <source>
        <dbReference type="SAM" id="Coils"/>
    </source>
</evidence>
<dbReference type="PROSITE" id="PS51668">
    <property type="entry name" value="TSAA_2"/>
    <property type="match status" value="1"/>
</dbReference>
<comment type="similarity">
    <text evidence="2">Belongs to the tRNA methyltransferase O family.</text>
</comment>
<accession>A0A9Q0N4I1</accession>
<evidence type="ECO:0000256" key="4">
    <source>
        <dbReference type="SAM" id="MobiDB-lite"/>
    </source>
</evidence>
<dbReference type="CDD" id="cd09281">
    <property type="entry name" value="UPF0066"/>
    <property type="match status" value="1"/>
</dbReference>
<evidence type="ECO:0000256" key="2">
    <source>
        <dbReference type="ARBA" id="ARBA00033753"/>
    </source>
</evidence>
<feature type="coiled-coil region" evidence="3">
    <location>
        <begin position="4"/>
        <end position="31"/>
    </location>
</feature>
<sequence length="348" mass="39424">MSEIESIRKELARARKEIQNLRKQVSSLTYVHHKEIQSIKSTIENYKCEGCTNIETMKPVSDNSADNNENLFKPIGFIRTAFSEKRAVPRQPTTNKLLGRIEISQSVFNNPEHSLDGLHSFSHIWIIYHFHRNESHPKAKVAPPRLGGSRVGVFSTRSPHRPCPIGLSLVEINKIDHRFVYFYGTDMVDGTPVLDIKPYIPAYDFPDTSNSSNLAKHSEKRAECTASTDREEPEGEENFRIPSSSPQVAACSTVKVPKWIDNPTKLNVVFTSRASEQLAQLELNENHIQEVVSQDPRSVYLRTKHGSQLFTFQISNVTVSCQFDDENATVTVVQILKAERFDGEVDKD</sequence>
<dbReference type="NCBIfam" id="TIGR00104">
    <property type="entry name" value="tRNA_TsaA"/>
    <property type="match status" value="1"/>
</dbReference>
<dbReference type="PANTHER" id="PTHR12818:SF0">
    <property type="entry name" value="TRNA (ADENINE(37)-N6)-METHYLTRANSFERASE"/>
    <property type="match status" value="1"/>
</dbReference>
<dbReference type="AlphaFoldDB" id="A0A9Q0N4I1"/>
<dbReference type="InterPro" id="IPR036414">
    <property type="entry name" value="YaeB_N_sf"/>
</dbReference>
<keyword evidence="1" id="KW-0949">S-adenosyl-L-methionine</keyword>
<keyword evidence="3" id="KW-0175">Coiled coil</keyword>
<dbReference type="EMBL" id="WJQU01000002">
    <property type="protein sequence ID" value="KAJ6642771.1"/>
    <property type="molecule type" value="Genomic_DNA"/>
</dbReference>
<proteinExistence type="inferred from homology"/>
<dbReference type="InterPro" id="IPR036413">
    <property type="entry name" value="YaeB-like_sf"/>
</dbReference>
<feature type="region of interest" description="Disordered" evidence="4">
    <location>
        <begin position="210"/>
        <end position="245"/>
    </location>
</feature>
<evidence type="ECO:0000313" key="6">
    <source>
        <dbReference type="EMBL" id="KAJ6642771.1"/>
    </source>
</evidence>
<dbReference type="Gene3D" id="2.40.30.70">
    <property type="entry name" value="YaeB-like"/>
    <property type="match status" value="1"/>
</dbReference>
<organism evidence="6 7">
    <name type="scientific">Pseudolycoriella hygida</name>
    <dbReference type="NCBI Taxonomy" id="35572"/>
    <lineage>
        <taxon>Eukaryota</taxon>
        <taxon>Metazoa</taxon>
        <taxon>Ecdysozoa</taxon>
        <taxon>Arthropoda</taxon>
        <taxon>Hexapoda</taxon>
        <taxon>Insecta</taxon>
        <taxon>Pterygota</taxon>
        <taxon>Neoptera</taxon>
        <taxon>Endopterygota</taxon>
        <taxon>Diptera</taxon>
        <taxon>Nematocera</taxon>
        <taxon>Sciaroidea</taxon>
        <taxon>Sciaridae</taxon>
        <taxon>Pseudolycoriella</taxon>
    </lineage>
</organism>
<dbReference type="Proteomes" id="UP001151699">
    <property type="component" value="Chromosome B"/>
</dbReference>
<dbReference type="OrthoDB" id="4882at2759"/>
<keyword evidence="7" id="KW-1185">Reference proteome</keyword>
<dbReference type="InterPro" id="IPR023370">
    <property type="entry name" value="TrmO-like_N"/>
</dbReference>
<dbReference type="Gene3D" id="3.30.2310.10">
    <property type="entry name" value="YaeB-like"/>
    <property type="match status" value="1"/>
</dbReference>
<name>A0A9Q0N4I1_9DIPT</name>
<evidence type="ECO:0000256" key="1">
    <source>
        <dbReference type="ARBA" id="ARBA00022691"/>
    </source>
</evidence>
<gene>
    <name evidence="6" type="primary">Trmo</name>
    <name evidence="6" type="ORF">Bhyg_07725</name>
</gene>
<reference evidence="6" key="1">
    <citation type="submission" date="2022-07" db="EMBL/GenBank/DDBJ databases">
        <authorList>
            <person name="Trinca V."/>
            <person name="Uliana J.V.C."/>
            <person name="Torres T.T."/>
            <person name="Ward R.J."/>
            <person name="Monesi N."/>
        </authorList>
    </citation>
    <scope>NUCLEOTIDE SEQUENCE</scope>
    <source>
        <strain evidence="6">HSMRA1968</strain>
        <tissue evidence="6">Whole embryos</tissue>
    </source>
</reference>
<dbReference type="InterPro" id="IPR040372">
    <property type="entry name" value="YaeB-like"/>
</dbReference>
<dbReference type="Pfam" id="PF01980">
    <property type="entry name" value="TrmO_N"/>
    <property type="match status" value="1"/>
</dbReference>
<evidence type="ECO:0000259" key="5">
    <source>
        <dbReference type="PROSITE" id="PS51668"/>
    </source>
</evidence>
<dbReference type="SUPFAM" id="SSF118196">
    <property type="entry name" value="YaeB-like"/>
    <property type="match status" value="1"/>
</dbReference>
<feature type="domain" description="TsaA-like" evidence="5">
    <location>
        <begin position="72"/>
        <end position="208"/>
    </location>
</feature>